<dbReference type="SUPFAM" id="SSF53720">
    <property type="entry name" value="ALDH-like"/>
    <property type="match status" value="1"/>
</dbReference>
<dbReference type="InterPro" id="IPR016161">
    <property type="entry name" value="Ald_DH/histidinol_DH"/>
</dbReference>
<dbReference type="Proteomes" id="UP000321306">
    <property type="component" value="Unassembled WGS sequence"/>
</dbReference>
<dbReference type="GO" id="GO:0016620">
    <property type="term" value="F:oxidoreductase activity, acting on the aldehyde or oxo group of donors, NAD or NADP as acceptor"/>
    <property type="evidence" value="ECO:0007669"/>
    <property type="project" value="InterPro"/>
</dbReference>
<dbReference type="InterPro" id="IPR016163">
    <property type="entry name" value="Ald_DH_C"/>
</dbReference>
<dbReference type="EMBL" id="BJXB01000036">
    <property type="protein sequence ID" value="GEM49501.1"/>
    <property type="molecule type" value="Genomic_DNA"/>
</dbReference>
<comment type="similarity">
    <text evidence="1 4">Belongs to the aldehyde dehydrogenase family.</text>
</comment>
<name>A0A511NAV6_DEIC1</name>
<dbReference type="Gene3D" id="3.40.605.10">
    <property type="entry name" value="Aldehyde Dehydrogenase, Chain A, domain 1"/>
    <property type="match status" value="1"/>
</dbReference>
<dbReference type="PROSITE" id="PS00687">
    <property type="entry name" value="ALDEHYDE_DEHYDR_GLU"/>
    <property type="match status" value="1"/>
</dbReference>
<keyword evidence="7" id="KW-1185">Reference proteome</keyword>
<dbReference type="AlphaFoldDB" id="A0A511NAV6"/>
<proteinExistence type="inferred from homology"/>
<dbReference type="Pfam" id="PF00171">
    <property type="entry name" value="Aldedh"/>
    <property type="match status" value="1"/>
</dbReference>
<dbReference type="InterPro" id="IPR015590">
    <property type="entry name" value="Aldehyde_DH_dom"/>
</dbReference>
<accession>A0A511NAV6</accession>
<evidence type="ECO:0000256" key="2">
    <source>
        <dbReference type="ARBA" id="ARBA00023002"/>
    </source>
</evidence>
<evidence type="ECO:0000313" key="7">
    <source>
        <dbReference type="Proteomes" id="UP000321306"/>
    </source>
</evidence>
<dbReference type="InterPro" id="IPR029510">
    <property type="entry name" value="Ald_DH_CS_GLU"/>
</dbReference>
<gene>
    <name evidence="6" type="ORF">DC3_51360</name>
</gene>
<dbReference type="InterPro" id="IPR016162">
    <property type="entry name" value="Ald_DH_N"/>
</dbReference>
<dbReference type="PANTHER" id="PTHR11699">
    <property type="entry name" value="ALDEHYDE DEHYDROGENASE-RELATED"/>
    <property type="match status" value="1"/>
</dbReference>
<evidence type="ECO:0000256" key="4">
    <source>
        <dbReference type="RuleBase" id="RU003345"/>
    </source>
</evidence>
<dbReference type="Gene3D" id="3.40.309.10">
    <property type="entry name" value="Aldehyde Dehydrogenase, Chain A, domain 2"/>
    <property type="match status" value="1"/>
</dbReference>
<evidence type="ECO:0000256" key="1">
    <source>
        <dbReference type="ARBA" id="ARBA00009986"/>
    </source>
</evidence>
<dbReference type="FunFam" id="3.40.605.10:FF:000007">
    <property type="entry name" value="NAD/NADP-dependent betaine aldehyde dehydrogenase"/>
    <property type="match status" value="1"/>
</dbReference>
<feature type="domain" description="Aldehyde dehydrogenase" evidence="5">
    <location>
        <begin position="38"/>
        <end position="500"/>
    </location>
</feature>
<keyword evidence="2 4" id="KW-0560">Oxidoreductase</keyword>
<sequence>MTQTAQKPQTGEHTVKRYLNIINGKMVDSQDHYLSRNSSKLSDVLGEFPVATKEQVREACIAAKTAFAKWSKTPAPIRGNIIGNIGKAIEREKEALSRLLSREMGKTLKEARGDVQEAIDTCHFFQSEGRRLYGQTVPSEMQTKDLMTFRRPLGVVGIITAGNFPVAVPAWKIIPALLTGNTIVWKPSEDAPLTSYAFTQLLIEGGLPDGVMNLVFGYGGGSTGEFLVDMMDEKRLNKIAFTGSSAVGRKIGEVAGRNLTHPTLELGGKSPLVVMRDADLDNAVAGALWAAFGTGGQRCTSAGNIILDAPIYEEFKKRYLEKVQQIKIGNPGEHDDVLYGPFINERFFKTWEAHYDLGEKDGATLLHGKKRITRDNKPEGFQGDPEEAFYGWPTVWDNVTKDMQIFQRECFGPTINLVKVDGIDEAIEVANSVEYGLSSAIYTNNREWAYKFRENIQAGMTSINNSTTGAEAHMPFGGTKASGNGTRESGIWVIDNYTYWHGVNDDISGKLQLAQMETEYAEVKAPVSVSEL</sequence>
<feature type="active site" evidence="3">
    <location>
        <position position="265"/>
    </location>
</feature>
<comment type="caution">
    <text evidence="6">The sequence shown here is derived from an EMBL/GenBank/DDBJ whole genome shotgun (WGS) entry which is preliminary data.</text>
</comment>
<dbReference type="RefSeq" id="WP_246130807.1">
    <property type="nucleotide sequence ID" value="NZ_BJXB01000036.1"/>
</dbReference>
<reference evidence="6 7" key="1">
    <citation type="submission" date="2019-07" db="EMBL/GenBank/DDBJ databases">
        <title>Whole genome shotgun sequence of Deinococcus cellulosilyticus NBRC 106333.</title>
        <authorList>
            <person name="Hosoyama A."/>
            <person name="Uohara A."/>
            <person name="Ohji S."/>
            <person name="Ichikawa N."/>
        </authorList>
    </citation>
    <scope>NUCLEOTIDE SEQUENCE [LARGE SCALE GENOMIC DNA]</scope>
    <source>
        <strain evidence="6 7">NBRC 106333</strain>
    </source>
</reference>
<evidence type="ECO:0000259" key="5">
    <source>
        <dbReference type="Pfam" id="PF00171"/>
    </source>
</evidence>
<protein>
    <submittedName>
        <fullName evidence="6">Aldehyde dehydrogenase</fullName>
    </submittedName>
</protein>
<evidence type="ECO:0000256" key="3">
    <source>
        <dbReference type="PROSITE-ProRule" id="PRU10007"/>
    </source>
</evidence>
<evidence type="ECO:0000313" key="6">
    <source>
        <dbReference type="EMBL" id="GEM49501.1"/>
    </source>
</evidence>
<organism evidence="6 7">
    <name type="scientific">Deinococcus cellulosilyticus (strain DSM 18568 / NBRC 106333 / KACC 11606 / 5516J-15)</name>
    <dbReference type="NCBI Taxonomy" id="1223518"/>
    <lineage>
        <taxon>Bacteria</taxon>
        <taxon>Thermotogati</taxon>
        <taxon>Deinococcota</taxon>
        <taxon>Deinococci</taxon>
        <taxon>Deinococcales</taxon>
        <taxon>Deinococcaceae</taxon>
        <taxon>Deinococcus</taxon>
    </lineage>
</organism>